<evidence type="ECO:0000313" key="2">
    <source>
        <dbReference type="Proteomes" id="UP000766486"/>
    </source>
</evidence>
<proteinExistence type="predicted"/>
<dbReference type="Proteomes" id="UP000766486">
    <property type="component" value="Unassembled WGS sequence"/>
</dbReference>
<accession>A0ABY6UV07</accession>
<reference evidence="1 2" key="1">
    <citation type="submission" date="2019-06" db="EMBL/GenBank/DDBJ databases">
        <authorList>
            <person name="Broberg M."/>
        </authorList>
    </citation>
    <scope>NUCLEOTIDE SEQUENCE [LARGE SCALE GENOMIC DNA]</scope>
</reference>
<comment type="caution">
    <text evidence="1">The sequence shown here is derived from an EMBL/GenBank/DDBJ whole genome shotgun (WGS) entry which is preliminary data.</text>
</comment>
<gene>
    <name evidence="1" type="ORF">CLO192961_LOCUS368704</name>
</gene>
<name>A0ABY6UV07_BIOOC</name>
<keyword evidence="2" id="KW-1185">Reference proteome</keyword>
<organism evidence="1 2">
    <name type="scientific">Bionectria ochroleuca</name>
    <name type="common">Gliocladium roseum</name>
    <dbReference type="NCBI Taxonomy" id="29856"/>
    <lineage>
        <taxon>Eukaryota</taxon>
        <taxon>Fungi</taxon>
        <taxon>Dikarya</taxon>
        <taxon>Ascomycota</taxon>
        <taxon>Pezizomycotina</taxon>
        <taxon>Sordariomycetes</taxon>
        <taxon>Hypocreomycetidae</taxon>
        <taxon>Hypocreales</taxon>
        <taxon>Bionectriaceae</taxon>
        <taxon>Clonostachys</taxon>
    </lineage>
</organism>
<evidence type="ECO:0000313" key="1">
    <source>
        <dbReference type="EMBL" id="VUC34050.1"/>
    </source>
</evidence>
<dbReference type="EMBL" id="CABFNS010000875">
    <property type="protein sequence ID" value="VUC34050.1"/>
    <property type="molecule type" value="Genomic_DNA"/>
</dbReference>
<protein>
    <submittedName>
        <fullName evidence="1">Uncharacterized protein</fullName>
    </submittedName>
</protein>
<sequence length="422" mass="45631">MLFMGRKILSRIYNEVITAISSESLRTTLQTHLHPFSQPELFCLAIRIYAADPILQPPVAVRGHQLSFRLVRPPIQMACLGRVRMRLGQIARPADKVLLRDVRPAEPSTAAARGVKRFAAMQHAHVVEEDGLSRLHLGLVHGGLLVDEALEDLRALDPGVQVLDSAERLLERRAPVDAAIQVARDRVPIQDISAAHVPVAVLLVAVQDMNLVEGLDGRLVAERPHHAANAVRVAKQRLTTAAGVIHAVQDLDFRGWLEIEEVLVQAEVAARVGDVLCVGLGSDVKGAAVEGLADVGHAGRDLHDGVFVAGHVLEEDDAQAHEILHGIPEGVLVLHVVVVIDLAHSSGDDISVPVFNADATLKLRHSGLDGLRARREVFANPVPSEGDFMVVFGTVGEIPKSSDDNTDACLLDILHFEPGRHL</sequence>